<accession>A0A936NCS6</accession>
<evidence type="ECO:0000313" key="3">
    <source>
        <dbReference type="Proteomes" id="UP000727993"/>
    </source>
</evidence>
<protein>
    <submittedName>
        <fullName evidence="2">Uncharacterized protein</fullName>
    </submittedName>
</protein>
<proteinExistence type="predicted"/>
<feature type="transmembrane region" description="Helical" evidence="1">
    <location>
        <begin position="6"/>
        <end position="31"/>
    </location>
</feature>
<reference evidence="2 3" key="1">
    <citation type="submission" date="2020-10" db="EMBL/GenBank/DDBJ databases">
        <title>Connecting structure to function with the recovery of over 1000 high-quality activated sludge metagenome-assembled genomes encoding full-length rRNA genes using long-read sequencing.</title>
        <authorList>
            <person name="Singleton C.M."/>
            <person name="Petriglieri F."/>
            <person name="Kristensen J.M."/>
            <person name="Kirkegaard R.H."/>
            <person name="Michaelsen T.Y."/>
            <person name="Andersen M.H."/>
            <person name="Karst S.M."/>
            <person name="Dueholm M.S."/>
            <person name="Nielsen P.H."/>
            <person name="Albertsen M."/>
        </authorList>
    </citation>
    <scope>NUCLEOTIDE SEQUENCE [LARGE SCALE GENOMIC DNA]</scope>
    <source>
        <strain evidence="2">Lyne_18-Q3-R50-59_MAXAC.006</strain>
    </source>
</reference>
<evidence type="ECO:0000256" key="1">
    <source>
        <dbReference type="SAM" id="Phobius"/>
    </source>
</evidence>
<dbReference type="AlphaFoldDB" id="A0A936NCS6"/>
<name>A0A936NCS6_9ACTN</name>
<keyword evidence="1" id="KW-0472">Membrane</keyword>
<keyword evidence="1" id="KW-1133">Transmembrane helix</keyword>
<gene>
    <name evidence="2" type="ORF">IPN02_06170</name>
</gene>
<keyword evidence="1" id="KW-0812">Transmembrane</keyword>
<dbReference type="Proteomes" id="UP000727993">
    <property type="component" value="Unassembled WGS sequence"/>
</dbReference>
<sequence length="45" mass="5107">MLALEHIWHYWVAITLALSAILLAVSIVVGYMRSVVKPRYPGPRD</sequence>
<comment type="caution">
    <text evidence="2">The sequence shown here is derived from an EMBL/GenBank/DDBJ whole genome shotgun (WGS) entry which is preliminary data.</text>
</comment>
<evidence type="ECO:0000313" key="2">
    <source>
        <dbReference type="EMBL" id="MBK9296434.1"/>
    </source>
</evidence>
<organism evidence="2 3">
    <name type="scientific">Candidatus Neomicrothrix subdominans</name>
    <dbReference type="NCBI Taxonomy" id="2954438"/>
    <lineage>
        <taxon>Bacteria</taxon>
        <taxon>Bacillati</taxon>
        <taxon>Actinomycetota</taxon>
        <taxon>Acidimicrobiia</taxon>
        <taxon>Acidimicrobiales</taxon>
        <taxon>Microthrixaceae</taxon>
        <taxon>Candidatus Neomicrothrix</taxon>
    </lineage>
</organism>
<dbReference type="EMBL" id="JADJZA010000002">
    <property type="protein sequence ID" value="MBK9296434.1"/>
    <property type="molecule type" value="Genomic_DNA"/>
</dbReference>